<keyword evidence="3" id="KW-1185">Reference proteome</keyword>
<protein>
    <submittedName>
        <fullName evidence="2">Uncharacterized protein</fullName>
    </submittedName>
</protein>
<evidence type="ECO:0000313" key="2">
    <source>
        <dbReference type="EMBL" id="NQE38247.1"/>
    </source>
</evidence>
<comment type="caution">
    <text evidence="2">The sequence shown here is derived from an EMBL/GenBank/DDBJ whole genome shotgun (WGS) entry which is preliminary data.</text>
</comment>
<organism evidence="2 3">
    <name type="scientific">Microcoleus asticus IPMA8</name>
    <dbReference type="NCBI Taxonomy" id="2563858"/>
    <lineage>
        <taxon>Bacteria</taxon>
        <taxon>Bacillati</taxon>
        <taxon>Cyanobacteriota</taxon>
        <taxon>Cyanophyceae</taxon>
        <taxon>Oscillatoriophycideae</taxon>
        <taxon>Oscillatoriales</taxon>
        <taxon>Microcoleaceae</taxon>
        <taxon>Microcoleus</taxon>
        <taxon>Microcoleus asticus</taxon>
    </lineage>
</organism>
<reference evidence="2 3" key="1">
    <citation type="journal article" date="2020" name="Sci. Rep.">
        <title>A novel cyanobacterial geosmin producer, revising GeoA distribution and dispersion patterns in Bacteria.</title>
        <authorList>
            <person name="Churro C."/>
            <person name="Semedo-Aguiar A.P."/>
            <person name="Silva A.D."/>
            <person name="Pereira-Leal J.B."/>
            <person name="Leite R.B."/>
        </authorList>
    </citation>
    <scope>NUCLEOTIDE SEQUENCE [LARGE SCALE GENOMIC DNA]</scope>
    <source>
        <strain evidence="2 3">IPMA8</strain>
    </source>
</reference>
<keyword evidence="1" id="KW-0812">Transmembrane</keyword>
<keyword evidence="1" id="KW-0472">Membrane</keyword>
<dbReference type="Proteomes" id="UP000702425">
    <property type="component" value="Unassembled WGS sequence"/>
</dbReference>
<proteinExistence type="predicted"/>
<accession>A0ABX2D6H4</accession>
<name>A0ABX2D6H4_9CYAN</name>
<keyword evidence="1" id="KW-1133">Transmembrane helix</keyword>
<dbReference type="EMBL" id="SRRZ01000195">
    <property type="protein sequence ID" value="NQE38247.1"/>
    <property type="molecule type" value="Genomic_DNA"/>
</dbReference>
<gene>
    <name evidence="2" type="ORF">E5S67_06032</name>
</gene>
<evidence type="ECO:0000313" key="3">
    <source>
        <dbReference type="Proteomes" id="UP000702425"/>
    </source>
</evidence>
<sequence length="81" mass="9274">MRFNLHFPLGYGTGKMPVPQKPVTQKFKWSVGWGSCQRLKSLLQILQLFSFHRLWPISAIALISLTGASHFGTYIKLKVDR</sequence>
<evidence type="ECO:0000256" key="1">
    <source>
        <dbReference type="SAM" id="Phobius"/>
    </source>
</evidence>
<feature type="transmembrane region" description="Helical" evidence="1">
    <location>
        <begin position="54"/>
        <end position="75"/>
    </location>
</feature>